<dbReference type="GO" id="GO:0004047">
    <property type="term" value="F:aminomethyltransferase activity"/>
    <property type="evidence" value="ECO:0007669"/>
    <property type="project" value="UniProtKB-UniRule"/>
</dbReference>
<dbReference type="HAMAP" id="MF_00259">
    <property type="entry name" value="GcvT"/>
    <property type="match status" value="1"/>
</dbReference>
<dbReference type="FunFam" id="2.40.30.110:FF:000003">
    <property type="entry name" value="Aminomethyltransferase"/>
    <property type="match status" value="1"/>
</dbReference>
<dbReference type="FunFam" id="3.30.70.1400:FF:000001">
    <property type="entry name" value="Aminomethyltransferase"/>
    <property type="match status" value="1"/>
</dbReference>
<comment type="similarity">
    <text evidence="1 7">Belongs to the GcvT family.</text>
</comment>
<evidence type="ECO:0000256" key="2">
    <source>
        <dbReference type="ARBA" id="ARBA00012616"/>
    </source>
</evidence>
<evidence type="ECO:0000313" key="11">
    <source>
        <dbReference type="EMBL" id="QDT33242.1"/>
    </source>
</evidence>
<comment type="subunit">
    <text evidence="7">The glycine cleavage system is composed of four proteins: P, T, L and H.</text>
</comment>
<dbReference type="SUPFAM" id="SSF101790">
    <property type="entry name" value="Aminomethyltransferase beta-barrel domain"/>
    <property type="match status" value="1"/>
</dbReference>
<feature type="binding site" evidence="8">
    <location>
        <position position="194"/>
    </location>
    <ligand>
        <name>substrate</name>
    </ligand>
</feature>
<keyword evidence="12" id="KW-1185">Reference proteome</keyword>
<organism evidence="11 12">
    <name type="scientific">Thalassoglobus polymorphus</name>
    <dbReference type="NCBI Taxonomy" id="2527994"/>
    <lineage>
        <taxon>Bacteria</taxon>
        <taxon>Pseudomonadati</taxon>
        <taxon>Planctomycetota</taxon>
        <taxon>Planctomycetia</taxon>
        <taxon>Planctomycetales</taxon>
        <taxon>Planctomycetaceae</taxon>
        <taxon>Thalassoglobus</taxon>
    </lineage>
</organism>
<dbReference type="EC" id="2.1.2.10" evidence="2 7"/>
<evidence type="ECO:0000256" key="4">
    <source>
        <dbReference type="ARBA" id="ARBA00022679"/>
    </source>
</evidence>
<dbReference type="GO" id="GO:0005960">
    <property type="term" value="C:glycine cleavage complex"/>
    <property type="evidence" value="ECO:0007669"/>
    <property type="project" value="InterPro"/>
</dbReference>
<dbReference type="GO" id="GO:0005829">
    <property type="term" value="C:cytosol"/>
    <property type="evidence" value="ECO:0007669"/>
    <property type="project" value="TreeGrafter"/>
</dbReference>
<dbReference type="InterPro" id="IPR006222">
    <property type="entry name" value="GCVT_N"/>
</dbReference>
<protein>
    <recommendedName>
        <fullName evidence="2 7">Aminomethyltransferase</fullName>
        <ecNumber evidence="2 7">2.1.2.10</ecNumber>
    </recommendedName>
    <alternativeName>
        <fullName evidence="5 7">Glycine cleavage system T protein</fullName>
    </alternativeName>
</protein>
<dbReference type="InterPro" id="IPR027266">
    <property type="entry name" value="TrmE/GcvT-like"/>
</dbReference>
<evidence type="ECO:0000256" key="7">
    <source>
        <dbReference type="HAMAP-Rule" id="MF_00259"/>
    </source>
</evidence>
<dbReference type="SUPFAM" id="SSF103025">
    <property type="entry name" value="Folate-binding domain"/>
    <property type="match status" value="1"/>
</dbReference>
<dbReference type="GO" id="GO:0019464">
    <property type="term" value="P:glycine decarboxylation via glycine cleavage system"/>
    <property type="evidence" value="ECO:0007669"/>
    <property type="project" value="UniProtKB-UniRule"/>
</dbReference>
<feature type="domain" description="GCVT N-terminal" evidence="9">
    <location>
        <begin position="6"/>
        <end position="265"/>
    </location>
</feature>
<gene>
    <name evidence="11" type="primary">gcvT_2</name>
    <name evidence="7" type="synonym">gcvT</name>
    <name evidence="11" type="ORF">Mal48_24950</name>
</gene>
<dbReference type="Gene3D" id="3.30.70.1400">
    <property type="entry name" value="Aminomethyltransferase beta-barrel domains"/>
    <property type="match status" value="1"/>
</dbReference>
<dbReference type="NCBIfam" id="TIGR00528">
    <property type="entry name" value="gcvT"/>
    <property type="match status" value="1"/>
</dbReference>
<dbReference type="PANTHER" id="PTHR43757">
    <property type="entry name" value="AMINOMETHYLTRANSFERASE"/>
    <property type="match status" value="1"/>
</dbReference>
<dbReference type="Gene3D" id="4.10.1250.10">
    <property type="entry name" value="Aminomethyltransferase fragment"/>
    <property type="match status" value="1"/>
</dbReference>
<dbReference type="InterPro" id="IPR022903">
    <property type="entry name" value="GcvT_bac"/>
</dbReference>
<evidence type="ECO:0000256" key="8">
    <source>
        <dbReference type="PIRSR" id="PIRSR006487-1"/>
    </source>
</evidence>
<keyword evidence="3 7" id="KW-0032">Aminotransferase</keyword>
<sequence length="363" mass="40004">MLQTALHDWHTAAGARMVDFAGWHMPIQYSSIVEEHHAVRKQAGLFDIAHMGRIWFSGPDQISFLDHLLTNQVANMKLGQVRYSLLCREDGGILDDVLVYRFEDRTLLVVNGANRLKVVDWINQHKDGYDVEVDDATCSTFMLAIQGPQAEAILAPMVATKLSEIKYYYAVQTEVLGHSALVSRTGYTGEDGFEIIVDNEHGLELWTSLIEAKDDGTGESQVTACGLGCRDTLRLEAGMPLYGHEMDESMDPLTAGLRFAVKLKKDDFIGRDAVAAIDSKGNLPQRVGVELDGRRIAREGALLMLGDQQIGHISSGTFSPTFEKSIAMGYVDPASATVGTEVEVDIRGKRVSAKIVAIPFYKR</sequence>
<evidence type="ECO:0000256" key="3">
    <source>
        <dbReference type="ARBA" id="ARBA00022576"/>
    </source>
</evidence>
<dbReference type="InterPro" id="IPR006223">
    <property type="entry name" value="GcvT"/>
</dbReference>
<feature type="domain" description="Aminomethyltransferase C-terminal" evidence="10">
    <location>
        <begin position="285"/>
        <end position="362"/>
    </location>
</feature>
<keyword evidence="4 7" id="KW-0808">Transferase</keyword>
<evidence type="ECO:0000256" key="5">
    <source>
        <dbReference type="ARBA" id="ARBA00031395"/>
    </source>
</evidence>
<proteinExistence type="inferred from homology"/>
<reference evidence="11 12" key="1">
    <citation type="submission" date="2019-02" db="EMBL/GenBank/DDBJ databases">
        <title>Deep-cultivation of Planctomycetes and their phenomic and genomic characterization uncovers novel biology.</title>
        <authorList>
            <person name="Wiegand S."/>
            <person name="Jogler M."/>
            <person name="Boedeker C."/>
            <person name="Pinto D."/>
            <person name="Vollmers J."/>
            <person name="Rivas-Marin E."/>
            <person name="Kohn T."/>
            <person name="Peeters S.H."/>
            <person name="Heuer A."/>
            <person name="Rast P."/>
            <person name="Oberbeckmann S."/>
            <person name="Bunk B."/>
            <person name="Jeske O."/>
            <person name="Meyerdierks A."/>
            <person name="Storesund J.E."/>
            <person name="Kallscheuer N."/>
            <person name="Luecker S."/>
            <person name="Lage O.M."/>
            <person name="Pohl T."/>
            <person name="Merkel B.J."/>
            <person name="Hornburger P."/>
            <person name="Mueller R.-W."/>
            <person name="Bruemmer F."/>
            <person name="Labrenz M."/>
            <person name="Spormann A.M."/>
            <person name="Op den Camp H."/>
            <person name="Overmann J."/>
            <person name="Amann R."/>
            <person name="Jetten M.S.M."/>
            <person name="Mascher T."/>
            <person name="Medema M.H."/>
            <person name="Devos D.P."/>
            <person name="Kaster A.-K."/>
            <person name="Ovreas L."/>
            <person name="Rohde M."/>
            <person name="Galperin M.Y."/>
            <person name="Jogler C."/>
        </authorList>
    </citation>
    <scope>NUCLEOTIDE SEQUENCE [LARGE SCALE GENOMIC DNA]</scope>
    <source>
        <strain evidence="11 12">Mal48</strain>
    </source>
</reference>
<dbReference type="AlphaFoldDB" id="A0A517QNN6"/>
<evidence type="ECO:0000256" key="6">
    <source>
        <dbReference type="ARBA" id="ARBA00047665"/>
    </source>
</evidence>
<dbReference type="InterPro" id="IPR013977">
    <property type="entry name" value="GcvT_C"/>
</dbReference>
<comment type="catalytic activity">
    <reaction evidence="6 7">
        <text>N(6)-[(R)-S(8)-aminomethyldihydrolipoyl]-L-lysyl-[protein] + (6S)-5,6,7,8-tetrahydrofolate = N(6)-[(R)-dihydrolipoyl]-L-lysyl-[protein] + (6R)-5,10-methylene-5,6,7,8-tetrahydrofolate + NH4(+)</text>
        <dbReference type="Rhea" id="RHEA:16945"/>
        <dbReference type="Rhea" id="RHEA-COMP:10475"/>
        <dbReference type="Rhea" id="RHEA-COMP:10492"/>
        <dbReference type="ChEBI" id="CHEBI:15636"/>
        <dbReference type="ChEBI" id="CHEBI:28938"/>
        <dbReference type="ChEBI" id="CHEBI:57453"/>
        <dbReference type="ChEBI" id="CHEBI:83100"/>
        <dbReference type="ChEBI" id="CHEBI:83143"/>
        <dbReference type="EC" id="2.1.2.10"/>
    </reaction>
</comment>
<evidence type="ECO:0000256" key="1">
    <source>
        <dbReference type="ARBA" id="ARBA00008609"/>
    </source>
</evidence>
<dbReference type="GO" id="GO:0008483">
    <property type="term" value="F:transaminase activity"/>
    <property type="evidence" value="ECO:0007669"/>
    <property type="project" value="UniProtKB-KW"/>
</dbReference>
<dbReference type="Gene3D" id="3.30.1360.120">
    <property type="entry name" value="Probable tRNA modification gtpase trme, domain 1"/>
    <property type="match status" value="1"/>
</dbReference>
<dbReference type="Pfam" id="PF08669">
    <property type="entry name" value="GCV_T_C"/>
    <property type="match status" value="1"/>
</dbReference>
<evidence type="ECO:0000313" key="12">
    <source>
        <dbReference type="Proteomes" id="UP000315724"/>
    </source>
</evidence>
<dbReference type="Pfam" id="PF01571">
    <property type="entry name" value="GCV_T"/>
    <property type="match status" value="1"/>
</dbReference>
<dbReference type="InterPro" id="IPR028896">
    <property type="entry name" value="GcvT/YgfZ/DmdA"/>
</dbReference>
<comment type="function">
    <text evidence="7">The glycine cleavage system catalyzes the degradation of glycine.</text>
</comment>
<dbReference type="FunFam" id="4.10.1250.10:FF:000001">
    <property type="entry name" value="Aminomethyltransferase"/>
    <property type="match status" value="1"/>
</dbReference>
<dbReference type="EMBL" id="CP036267">
    <property type="protein sequence ID" value="QDT33242.1"/>
    <property type="molecule type" value="Genomic_DNA"/>
</dbReference>
<dbReference type="NCBIfam" id="NF001567">
    <property type="entry name" value="PRK00389.1"/>
    <property type="match status" value="1"/>
</dbReference>
<dbReference type="PIRSF" id="PIRSF006487">
    <property type="entry name" value="GcvT"/>
    <property type="match status" value="1"/>
</dbReference>
<evidence type="ECO:0000259" key="10">
    <source>
        <dbReference type="Pfam" id="PF08669"/>
    </source>
</evidence>
<dbReference type="KEGG" id="tpol:Mal48_24950"/>
<accession>A0A517QNN6</accession>
<dbReference type="Proteomes" id="UP000315724">
    <property type="component" value="Chromosome"/>
</dbReference>
<evidence type="ECO:0000259" key="9">
    <source>
        <dbReference type="Pfam" id="PF01571"/>
    </source>
</evidence>
<dbReference type="PANTHER" id="PTHR43757:SF2">
    <property type="entry name" value="AMINOMETHYLTRANSFERASE, MITOCHONDRIAL"/>
    <property type="match status" value="1"/>
</dbReference>
<dbReference type="InterPro" id="IPR029043">
    <property type="entry name" value="GcvT/YgfZ_C"/>
</dbReference>
<name>A0A517QNN6_9PLAN</name>
<dbReference type="Gene3D" id="2.40.30.110">
    <property type="entry name" value="Aminomethyltransferase beta-barrel domains"/>
    <property type="match status" value="1"/>
</dbReference>
<dbReference type="RefSeq" id="WP_197441638.1">
    <property type="nucleotide sequence ID" value="NZ_CP036267.1"/>
</dbReference>